<dbReference type="Proteomes" id="UP000243975">
    <property type="component" value="Unassembled WGS sequence"/>
</dbReference>
<evidence type="ECO:0000256" key="4">
    <source>
        <dbReference type="ARBA" id="ARBA00023242"/>
    </source>
</evidence>
<dbReference type="PROSITE" id="PS51294">
    <property type="entry name" value="HTH_MYB"/>
    <property type="match status" value="2"/>
</dbReference>
<dbReference type="PANTHER" id="PTHR45614:SF279">
    <property type="entry name" value="HOMEODOMAIN-LIKE PROTEIN-RELATED"/>
    <property type="match status" value="1"/>
</dbReference>
<organism evidence="8 9">
    <name type="scientific">Cynara cardunculus var. scolymus</name>
    <name type="common">Globe artichoke</name>
    <name type="synonym">Cynara scolymus</name>
    <dbReference type="NCBI Taxonomy" id="59895"/>
    <lineage>
        <taxon>Eukaryota</taxon>
        <taxon>Viridiplantae</taxon>
        <taxon>Streptophyta</taxon>
        <taxon>Embryophyta</taxon>
        <taxon>Tracheophyta</taxon>
        <taxon>Spermatophyta</taxon>
        <taxon>Magnoliopsida</taxon>
        <taxon>eudicotyledons</taxon>
        <taxon>Gunneridae</taxon>
        <taxon>Pentapetalae</taxon>
        <taxon>asterids</taxon>
        <taxon>campanulids</taxon>
        <taxon>Asterales</taxon>
        <taxon>Asteraceae</taxon>
        <taxon>Carduoideae</taxon>
        <taxon>Cardueae</taxon>
        <taxon>Carduinae</taxon>
        <taxon>Cynara</taxon>
    </lineage>
</organism>
<dbReference type="GO" id="GO:0000981">
    <property type="term" value="F:DNA-binding transcription factor activity, RNA polymerase II-specific"/>
    <property type="evidence" value="ECO:0007669"/>
    <property type="project" value="TreeGrafter"/>
</dbReference>
<feature type="domain" description="HTH myb-type" evidence="7">
    <location>
        <begin position="216"/>
        <end position="267"/>
    </location>
</feature>
<evidence type="ECO:0000256" key="1">
    <source>
        <dbReference type="ARBA" id="ARBA00004123"/>
    </source>
</evidence>
<comment type="subcellular location">
    <subcellularLocation>
        <location evidence="1">Nucleus</location>
    </subcellularLocation>
</comment>
<dbReference type="InterPro" id="IPR017930">
    <property type="entry name" value="Myb_dom"/>
</dbReference>
<dbReference type="PANTHER" id="PTHR45614">
    <property type="entry name" value="MYB PROTEIN-RELATED"/>
    <property type="match status" value="1"/>
</dbReference>
<feature type="compositionally biased region" description="Basic residues" evidence="5">
    <location>
        <begin position="319"/>
        <end position="329"/>
    </location>
</feature>
<sequence>MEGGGHAGFQGGTQGDGFQNFQNLQYSLDSASWYTPTPVMASPHGFMPGQTYENYQGTFLPSNAFDEFSSFNSGIGAGFYEEGGAPLLPSLSMEQFSGVDSIPVMEQFSGVDSIPVMEQFSGADNIPAMEQFSGADNIPVMEQFSGADSIMDQFSGVDSIPIMEQISGLDSINPVDEGQCSTWAQLTQYPDHTNEDFNNNVTRPSNEILQGGTSASVNFNKRQWTKEEDSKLYALVMEFGSKNWVQIANRMDGRARKQCRKRWYNHVHPDIKKDDWSESEERILVEAHQKMGNRWAEIARMIPGRTENAIKNHWNATKRKKTLRRRKSKKNESNNGEPRSTVLLEYIRGTGSTSASNTTNTTTCTTNVSLPTITGNVTPGNSTSILPDDLSIELENLFHNPPNSYSIGSPSLDMIIPTHDDESTFMQSLFGDSTTVAQPKITTSSETLVQPLEPISWPNMNTLEFNGNSEYGSSSSSVPID</sequence>
<keyword evidence="3 8" id="KW-0238">DNA-binding</keyword>
<comment type="caution">
    <text evidence="8">The sequence shown here is derived from an EMBL/GenBank/DDBJ whole genome shotgun (WGS) entry which is preliminary data.</text>
</comment>
<dbReference type="STRING" id="59895.A0A103YMM9"/>
<dbReference type="GO" id="GO:0005634">
    <property type="term" value="C:nucleus"/>
    <property type="evidence" value="ECO:0007669"/>
    <property type="project" value="UniProtKB-SubCell"/>
</dbReference>
<feature type="domain" description="HTH myb-type" evidence="7">
    <location>
        <begin position="268"/>
        <end position="322"/>
    </location>
</feature>
<dbReference type="InterPro" id="IPR009057">
    <property type="entry name" value="Homeodomain-like_sf"/>
</dbReference>
<dbReference type="Gene3D" id="1.10.10.60">
    <property type="entry name" value="Homeodomain-like"/>
    <property type="match status" value="2"/>
</dbReference>
<feature type="domain" description="Myb-like" evidence="6">
    <location>
        <begin position="268"/>
        <end position="318"/>
    </location>
</feature>
<evidence type="ECO:0000313" key="9">
    <source>
        <dbReference type="Proteomes" id="UP000243975"/>
    </source>
</evidence>
<dbReference type="GO" id="GO:0000978">
    <property type="term" value="F:RNA polymerase II cis-regulatory region sequence-specific DNA binding"/>
    <property type="evidence" value="ECO:0007669"/>
    <property type="project" value="TreeGrafter"/>
</dbReference>
<dbReference type="InterPro" id="IPR001005">
    <property type="entry name" value="SANT/Myb"/>
</dbReference>
<proteinExistence type="predicted"/>
<dbReference type="AlphaFoldDB" id="A0A103YMM9"/>
<dbReference type="SUPFAM" id="SSF46689">
    <property type="entry name" value="Homeodomain-like"/>
    <property type="match status" value="1"/>
</dbReference>
<feature type="non-terminal residue" evidence="8">
    <location>
        <position position="1"/>
    </location>
</feature>
<dbReference type="FunFam" id="1.10.10.60:FF:000010">
    <property type="entry name" value="Transcriptional activator Myb isoform A"/>
    <property type="match status" value="1"/>
</dbReference>
<dbReference type="InterPro" id="IPR050560">
    <property type="entry name" value="MYB_TF"/>
</dbReference>
<keyword evidence="8" id="KW-0371">Homeobox</keyword>
<evidence type="ECO:0000256" key="5">
    <source>
        <dbReference type="SAM" id="MobiDB-lite"/>
    </source>
</evidence>
<dbReference type="EMBL" id="LEKV01000025">
    <property type="protein sequence ID" value="KVI11892.1"/>
    <property type="molecule type" value="Genomic_DNA"/>
</dbReference>
<evidence type="ECO:0000259" key="6">
    <source>
        <dbReference type="PROSITE" id="PS50090"/>
    </source>
</evidence>
<evidence type="ECO:0000256" key="2">
    <source>
        <dbReference type="ARBA" id="ARBA00022737"/>
    </source>
</evidence>
<gene>
    <name evidence="8" type="ORF">Ccrd_009678</name>
</gene>
<name>A0A103YMM9_CYNCS</name>
<keyword evidence="2" id="KW-0677">Repeat</keyword>
<keyword evidence="9" id="KW-1185">Reference proteome</keyword>
<dbReference type="PROSITE" id="PS50090">
    <property type="entry name" value="MYB_LIKE"/>
    <property type="match status" value="2"/>
</dbReference>
<evidence type="ECO:0000256" key="3">
    <source>
        <dbReference type="ARBA" id="ARBA00023125"/>
    </source>
</evidence>
<protein>
    <submittedName>
        <fullName evidence="8">Homeodomain-like protein</fullName>
    </submittedName>
</protein>
<accession>A0A103YMM9</accession>
<dbReference type="CDD" id="cd00167">
    <property type="entry name" value="SANT"/>
    <property type="match status" value="2"/>
</dbReference>
<evidence type="ECO:0000259" key="7">
    <source>
        <dbReference type="PROSITE" id="PS51294"/>
    </source>
</evidence>
<feature type="region of interest" description="Disordered" evidence="5">
    <location>
        <begin position="319"/>
        <end position="339"/>
    </location>
</feature>
<feature type="domain" description="Myb-like" evidence="6">
    <location>
        <begin position="216"/>
        <end position="267"/>
    </location>
</feature>
<dbReference type="Gramene" id="KVI11892">
    <property type="protein sequence ID" value="KVI11892"/>
    <property type="gene ID" value="Ccrd_009678"/>
</dbReference>
<dbReference type="Pfam" id="PF13921">
    <property type="entry name" value="Myb_DNA-bind_6"/>
    <property type="match status" value="1"/>
</dbReference>
<reference evidence="8 9" key="1">
    <citation type="journal article" date="2016" name="Sci. Rep.">
        <title>The genome sequence of the outbreeding globe artichoke constructed de novo incorporating a phase-aware low-pass sequencing strategy of F1 progeny.</title>
        <authorList>
            <person name="Scaglione D."/>
            <person name="Reyes-Chin-Wo S."/>
            <person name="Acquadro A."/>
            <person name="Froenicke L."/>
            <person name="Portis E."/>
            <person name="Beitel C."/>
            <person name="Tirone M."/>
            <person name="Mauro R."/>
            <person name="Lo Monaco A."/>
            <person name="Mauromicale G."/>
            <person name="Faccioli P."/>
            <person name="Cattivelli L."/>
            <person name="Rieseberg L."/>
            <person name="Michelmore R."/>
            <person name="Lanteri S."/>
        </authorList>
    </citation>
    <scope>NUCLEOTIDE SEQUENCE [LARGE SCALE GENOMIC DNA]</scope>
    <source>
        <strain evidence="8">2C</strain>
    </source>
</reference>
<keyword evidence="4" id="KW-0539">Nucleus</keyword>
<dbReference type="SMART" id="SM00717">
    <property type="entry name" value="SANT"/>
    <property type="match status" value="2"/>
</dbReference>
<evidence type="ECO:0000313" key="8">
    <source>
        <dbReference type="EMBL" id="KVI11892.1"/>
    </source>
</evidence>